<keyword evidence="4 10" id="KW-0067">ATP-binding</keyword>
<evidence type="ECO:0000256" key="4">
    <source>
        <dbReference type="ARBA" id="ARBA00022840"/>
    </source>
</evidence>
<dbReference type="InterPro" id="IPR014729">
    <property type="entry name" value="Rossmann-like_a/b/a_fold"/>
</dbReference>
<keyword evidence="5 10" id="KW-0648">Protein biosynthesis</keyword>
<dbReference type="AlphaFoldDB" id="A0A9P8AVV4"/>
<dbReference type="GeneID" id="66103815"/>
<sequence length="485" mass="54133">MIKIMLVPAPHIVARCSPSLSRGISTLYADLTDRGFISQVTRPQQLSHALETASQTVYSGIDPTGPALHIGHLFPMMCLLHFELRNHNTIPLIGGATGLVGDPSGRLTERSPADVRLVHDNVLALSRGVTRFFRGAFEYAGMRMQGGFKPTRDEVHVKSNLEWYENFGILEFLQRVGVNARVNTMLTRESVRARLESKHGMSFTEFTYQLLQAYDFYYLHKHYGCTIQVGGSDQWGNIVAGVELIGRLNAPSNTVSEPFGVTTPLLTTASGEKFGKSAGNAIWLDSTLTSVFDFYQYFVKVEDADVEKYLKLFTLLSLPEIHDIVEAHKLEPEKRSAQRRLAAEVTELVHNSRSSAFWPRIEVHGQAGEAVARAETVSKILFREASVRAQDIDMHSLLKAFEGDPRLIWCDQKELQSTPVWKLASRHGLVSSNSIARYLIQSKGLYFNDQVVPEIHFTATSEHLIEGRILILRAGKGKVIVLASK</sequence>
<keyword evidence="2 10" id="KW-0436">Ligase</keyword>
<dbReference type="PROSITE" id="PS00178">
    <property type="entry name" value="AA_TRNA_LIGASE_I"/>
    <property type="match status" value="1"/>
</dbReference>
<evidence type="ECO:0000313" key="11">
    <source>
        <dbReference type="EMBL" id="KAG7449496.1"/>
    </source>
</evidence>
<keyword evidence="6 10" id="KW-0030">Aminoacyl-tRNA synthetase</keyword>
<dbReference type="OrthoDB" id="337870at2759"/>
<dbReference type="InterPro" id="IPR002305">
    <property type="entry name" value="aa-tRNA-synth_Ic"/>
</dbReference>
<dbReference type="PANTHER" id="PTHR11766:SF0">
    <property type="entry name" value="TYROSINE--TRNA LIGASE, MITOCHONDRIAL"/>
    <property type="match status" value="1"/>
</dbReference>
<dbReference type="GO" id="GO:0003723">
    <property type="term" value="F:RNA binding"/>
    <property type="evidence" value="ECO:0007669"/>
    <property type="project" value="UniProtKB-KW"/>
</dbReference>
<evidence type="ECO:0000256" key="5">
    <source>
        <dbReference type="ARBA" id="ARBA00022917"/>
    </source>
</evidence>
<keyword evidence="9" id="KW-0694">RNA-binding</keyword>
<dbReference type="NCBIfam" id="TIGR00234">
    <property type="entry name" value="tyrS"/>
    <property type="match status" value="1"/>
</dbReference>
<dbReference type="FunFam" id="1.10.240.10:FF:000001">
    <property type="entry name" value="Tyrosine--tRNA ligase"/>
    <property type="match status" value="1"/>
</dbReference>
<dbReference type="RefSeq" id="XP_043042996.1">
    <property type="nucleotide sequence ID" value="XM_043181519.1"/>
</dbReference>
<comment type="similarity">
    <text evidence="10">Belongs to the class-I aminoacyl-tRNA synthetase family.</text>
</comment>
<evidence type="ECO:0000256" key="2">
    <source>
        <dbReference type="ARBA" id="ARBA00022598"/>
    </source>
</evidence>
<comment type="catalytic activity">
    <reaction evidence="8 10">
        <text>tRNA(Tyr) + L-tyrosine + ATP = L-tyrosyl-tRNA(Tyr) + AMP + diphosphate + H(+)</text>
        <dbReference type="Rhea" id="RHEA:10220"/>
        <dbReference type="Rhea" id="RHEA-COMP:9706"/>
        <dbReference type="Rhea" id="RHEA-COMP:9707"/>
        <dbReference type="ChEBI" id="CHEBI:15378"/>
        <dbReference type="ChEBI" id="CHEBI:30616"/>
        <dbReference type="ChEBI" id="CHEBI:33019"/>
        <dbReference type="ChEBI" id="CHEBI:58315"/>
        <dbReference type="ChEBI" id="CHEBI:78442"/>
        <dbReference type="ChEBI" id="CHEBI:78536"/>
        <dbReference type="ChEBI" id="CHEBI:456215"/>
        <dbReference type="EC" id="6.1.1.1"/>
    </reaction>
</comment>
<dbReference type="InterPro" id="IPR002307">
    <property type="entry name" value="Tyr-tRNA-ligase"/>
</dbReference>
<evidence type="ECO:0000256" key="8">
    <source>
        <dbReference type="ARBA" id="ARBA00048248"/>
    </source>
</evidence>
<dbReference type="InterPro" id="IPR036986">
    <property type="entry name" value="S4_RNA-bd_sf"/>
</dbReference>
<dbReference type="PROSITE" id="PS50889">
    <property type="entry name" value="S4"/>
    <property type="match status" value="1"/>
</dbReference>
<dbReference type="EMBL" id="MU250527">
    <property type="protein sequence ID" value="KAG7449496.1"/>
    <property type="molecule type" value="Genomic_DNA"/>
</dbReference>
<proteinExistence type="inferred from homology"/>
<dbReference type="GO" id="GO:0005739">
    <property type="term" value="C:mitochondrion"/>
    <property type="evidence" value="ECO:0007669"/>
    <property type="project" value="TreeGrafter"/>
</dbReference>
<dbReference type="Gene3D" id="3.10.290.10">
    <property type="entry name" value="RNA-binding S4 domain"/>
    <property type="match status" value="1"/>
</dbReference>
<dbReference type="GO" id="GO:0006437">
    <property type="term" value="P:tyrosyl-tRNA aminoacylation"/>
    <property type="evidence" value="ECO:0007669"/>
    <property type="project" value="InterPro"/>
</dbReference>
<dbReference type="Gene3D" id="1.10.240.10">
    <property type="entry name" value="Tyrosyl-Transfer RNA Synthetase"/>
    <property type="match status" value="1"/>
</dbReference>
<evidence type="ECO:0000256" key="3">
    <source>
        <dbReference type="ARBA" id="ARBA00022741"/>
    </source>
</evidence>
<dbReference type="GO" id="GO:0005829">
    <property type="term" value="C:cytosol"/>
    <property type="evidence" value="ECO:0007669"/>
    <property type="project" value="TreeGrafter"/>
</dbReference>
<dbReference type="InterPro" id="IPR024088">
    <property type="entry name" value="Tyr-tRNA-ligase_bac-type"/>
</dbReference>
<dbReference type="PANTHER" id="PTHR11766">
    <property type="entry name" value="TYROSYL-TRNA SYNTHETASE"/>
    <property type="match status" value="1"/>
</dbReference>
<evidence type="ECO:0000256" key="7">
    <source>
        <dbReference type="ARBA" id="ARBA00033323"/>
    </source>
</evidence>
<dbReference type="Pfam" id="PF00579">
    <property type="entry name" value="tRNA-synt_1b"/>
    <property type="match status" value="1"/>
</dbReference>
<evidence type="ECO:0000256" key="1">
    <source>
        <dbReference type="ARBA" id="ARBA00013160"/>
    </source>
</evidence>
<dbReference type="PRINTS" id="PR01040">
    <property type="entry name" value="TRNASYNTHTYR"/>
</dbReference>
<evidence type="ECO:0000256" key="10">
    <source>
        <dbReference type="RuleBase" id="RU361234"/>
    </source>
</evidence>
<dbReference type="EC" id="6.1.1.1" evidence="1 10"/>
<dbReference type="CDD" id="cd00805">
    <property type="entry name" value="TyrRS_core"/>
    <property type="match status" value="1"/>
</dbReference>
<accession>A0A9P8AVV4</accession>
<dbReference type="GO" id="GO:0005524">
    <property type="term" value="F:ATP binding"/>
    <property type="evidence" value="ECO:0007669"/>
    <property type="project" value="UniProtKB-KW"/>
</dbReference>
<evidence type="ECO:0000256" key="9">
    <source>
        <dbReference type="PROSITE-ProRule" id="PRU00182"/>
    </source>
</evidence>
<name>A0A9P8AVV4_9AGAR</name>
<dbReference type="Gene3D" id="3.40.50.620">
    <property type="entry name" value="HUPs"/>
    <property type="match status" value="1"/>
</dbReference>
<keyword evidence="3 10" id="KW-0547">Nucleotide-binding</keyword>
<gene>
    <name evidence="11" type="ORF">BT62DRAFT_586848</name>
</gene>
<reference evidence="11" key="1">
    <citation type="submission" date="2020-11" db="EMBL/GenBank/DDBJ databases">
        <title>Adaptations for nitrogen fixation in a non-lichenized fungal sporocarp promotes dispersal by wood-feeding termites.</title>
        <authorList>
            <consortium name="DOE Joint Genome Institute"/>
            <person name="Koch R.A."/>
            <person name="Yoon G."/>
            <person name="Arayal U."/>
            <person name="Lail K."/>
            <person name="Amirebrahimi M."/>
            <person name="Labutti K."/>
            <person name="Lipzen A."/>
            <person name="Riley R."/>
            <person name="Barry K."/>
            <person name="Henrissat B."/>
            <person name="Grigoriev I.V."/>
            <person name="Herr J.R."/>
            <person name="Aime M.C."/>
        </authorList>
    </citation>
    <scope>NUCLEOTIDE SEQUENCE</scope>
    <source>
        <strain evidence="11">MCA 3950</strain>
    </source>
</reference>
<dbReference type="InterPro" id="IPR001412">
    <property type="entry name" value="aa-tRNA-synth_I_CS"/>
</dbReference>
<comment type="caution">
    <text evidence="11">The sequence shown here is derived from an EMBL/GenBank/DDBJ whole genome shotgun (WGS) entry which is preliminary data.</text>
</comment>
<evidence type="ECO:0000256" key="6">
    <source>
        <dbReference type="ARBA" id="ARBA00023146"/>
    </source>
</evidence>
<organism evidence="11 12">
    <name type="scientific">Guyanagaster necrorhizus</name>
    <dbReference type="NCBI Taxonomy" id="856835"/>
    <lineage>
        <taxon>Eukaryota</taxon>
        <taxon>Fungi</taxon>
        <taxon>Dikarya</taxon>
        <taxon>Basidiomycota</taxon>
        <taxon>Agaricomycotina</taxon>
        <taxon>Agaricomycetes</taxon>
        <taxon>Agaricomycetidae</taxon>
        <taxon>Agaricales</taxon>
        <taxon>Marasmiineae</taxon>
        <taxon>Physalacriaceae</taxon>
        <taxon>Guyanagaster</taxon>
    </lineage>
</organism>
<dbReference type="SUPFAM" id="SSF52374">
    <property type="entry name" value="Nucleotidylyl transferase"/>
    <property type="match status" value="1"/>
</dbReference>
<keyword evidence="12" id="KW-1185">Reference proteome</keyword>
<dbReference type="GO" id="GO:0004831">
    <property type="term" value="F:tyrosine-tRNA ligase activity"/>
    <property type="evidence" value="ECO:0007669"/>
    <property type="project" value="UniProtKB-EC"/>
</dbReference>
<dbReference type="SUPFAM" id="SSF55174">
    <property type="entry name" value="Alpha-L RNA-binding motif"/>
    <property type="match status" value="1"/>
</dbReference>
<protein>
    <recommendedName>
        <fullName evidence="1 10">Tyrosine--tRNA ligase</fullName>
        <ecNumber evidence="1 10">6.1.1.1</ecNumber>
    </recommendedName>
    <alternativeName>
        <fullName evidence="7 10">Tyrosyl-tRNA synthetase</fullName>
    </alternativeName>
</protein>
<dbReference type="Proteomes" id="UP000812287">
    <property type="component" value="Unassembled WGS sequence"/>
</dbReference>
<evidence type="ECO:0000313" key="12">
    <source>
        <dbReference type="Proteomes" id="UP000812287"/>
    </source>
</evidence>